<evidence type="ECO:0000313" key="14">
    <source>
        <dbReference type="Proteomes" id="UP000799421"/>
    </source>
</evidence>
<dbReference type="Pfam" id="PF00076">
    <property type="entry name" value="RRM_1"/>
    <property type="match status" value="4"/>
</dbReference>
<dbReference type="InterPro" id="IPR035979">
    <property type="entry name" value="RBD_domain_sf"/>
</dbReference>
<evidence type="ECO:0000259" key="12">
    <source>
        <dbReference type="PROSITE" id="PS50102"/>
    </source>
</evidence>
<dbReference type="PANTHER" id="PTHR48025:SF1">
    <property type="entry name" value="RRM DOMAIN-CONTAINING PROTEIN"/>
    <property type="match status" value="1"/>
</dbReference>
<dbReference type="Gene3D" id="3.30.70.330">
    <property type="match status" value="5"/>
</dbReference>
<dbReference type="OrthoDB" id="439639at2759"/>
<dbReference type="SUPFAM" id="SSF54928">
    <property type="entry name" value="RNA-binding domain, RBD"/>
    <property type="match status" value="4"/>
</dbReference>
<dbReference type="AlphaFoldDB" id="A0A6A7BT41"/>
<dbReference type="GO" id="GO:1990904">
    <property type="term" value="C:ribonucleoprotein complex"/>
    <property type="evidence" value="ECO:0007669"/>
    <property type="project" value="UniProtKB-KW"/>
</dbReference>
<feature type="domain" description="RRM" evidence="12">
    <location>
        <begin position="6"/>
        <end position="79"/>
    </location>
</feature>
<evidence type="ECO:0000256" key="8">
    <source>
        <dbReference type="ARBA" id="ARBA00023274"/>
    </source>
</evidence>
<keyword evidence="5" id="KW-0677">Repeat</keyword>
<comment type="similarity">
    <text evidence="2">Belongs to the RRM MRD1 family.</text>
</comment>
<dbReference type="FunFam" id="3.30.70.330:FF:000247">
    <property type="entry name" value="Multiple RNA-binding domain-containing protein 1"/>
    <property type="match status" value="1"/>
</dbReference>
<accession>A0A6A7BT41</accession>
<dbReference type="GO" id="GO:0006364">
    <property type="term" value="P:rRNA processing"/>
    <property type="evidence" value="ECO:0007669"/>
    <property type="project" value="UniProtKB-KW"/>
</dbReference>
<evidence type="ECO:0000256" key="10">
    <source>
        <dbReference type="SAM" id="Coils"/>
    </source>
</evidence>
<organism evidence="13 14">
    <name type="scientific">Piedraia hortae CBS 480.64</name>
    <dbReference type="NCBI Taxonomy" id="1314780"/>
    <lineage>
        <taxon>Eukaryota</taxon>
        <taxon>Fungi</taxon>
        <taxon>Dikarya</taxon>
        <taxon>Ascomycota</taxon>
        <taxon>Pezizomycotina</taxon>
        <taxon>Dothideomycetes</taxon>
        <taxon>Dothideomycetidae</taxon>
        <taxon>Capnodiales</taxon>
        <taxon>Piedraiaceae</taxon>
        <taxon>Piedraia</taxon>
    </lineage>
</organism>
<evidence type="ECO:0000256" key="3">
    <source>
        <dbReference type="ARBA" id="ARBA00013428"/>
    </source>
</evidence>
<comment type="subcellular location">
    <subcellularLocation>
        <location evidence="1">Nucleus</location>
    </subcellularLocation>
</comment>
<dbReference type="SMART" id="SM00360">
    <property type="entry name" value="RRM"/>
    <property type="match status" value="5"/>
</dbReference>
<evidence type="ECO:0000256" key="2">
    <source>
        <dbReference type="ARBA" id="ARBA00008033"/>
    </source>
</evidence>
<keyword evidence="10" id="KW-0175">Coiled coil</keyword>
<evidence type="ECO:0000256" key="1">
    <source>
        <dbReference type="ARBA" id="ARBA00004123"/>
    </source>
</evidence>
<feature type="compositionally biased region" description="Basic and acidic residues" evidence="11">
    <location>
        <begin position="97"/>
        <end position="117"/>
    </location>
</feature>
<sequence length="701" mass="78592">MDAQSSRIFVNGLPPSFTEKDLRDHFGQGGRPITDAKIFPTRRIGFVGYRSPEAAQEAVKHFNRNFIRLSRISVEIARPVHQQKSEAPPVVPEQAPEETKDLKRKREDDTKLKEFLETMRSNKKTQTTWGEDTLAIEEEAPVKDLSDDEYEDLPGRGGKSEATGVDKAPVDTSDDESEAEDGDSGARSNSEKVRKSMRLFVRNLPYDLKPNDLVAYFNPVGDLEEVHVPLDRKTSKPKGFAFAQFNRPRAAEEALKTYDGQTFQGRLLHIVPARAKRGQLDEAELAKLPRSKQELIRKRQKVRSSNFNWNALYLNADAVVTSTAERLGIAKSELLDPTSSNAAVIQAHAETESIRAIKAYFEDNGVDLQAFKHQRRGDTALLIKNIPHGCREELLSLLEAHGEIKRFLMPSSGLIAIAEYALAAQCASAYKALAYRRLKNSMLKLEMAPKDLFTGKEAPKEKQKTDVVPVPSTSETASLFVRNLNFSTTSAQLEDTFRPFSGFLAARVKTKTDPKKPGQILSMGYGFVEFRSAQQARGALQAMKGYVLHGHHLQIQESHKDVAEERRKADAATRQQHRKTKIIIKNLPFELGKREVRDLFGKYGQLQSVRMPKKLGGAARGFAFANFATPKEAERAMEALRNTHFLGRKLVLEYAQEDAEDAETEIERMQQKIGAQTNKVALQKLTGGNRKRFMATDDTLA</sequence>
<dbReference type="InterPro" id="IPR000504">
    <property type="entry name" value="RRM_dom"/>
</dbReference>
<evidence type="ECO:0000256" key="5">
    <source>
        <dbReference type="ARBA" id="ARBA00022737"/>
    </source>
</evidence>
<feature type="compositionally biased region" description="Acidic residues" evidence="11">
    <location>
        <begin position="172"/>
        <end position="183"/>
    </location>
</feature>
<dbReference type="GO" id="GO:0003729">
    <property type="term" value="F:mRNA binding"/>
    <property type="evidence" value="ECO:0007669"/>
    <property type="project" value="TreeGrafter"/>
</dbReference>
<evidence type="ECO:0000256" key="11">
    <source>
        <dbReference type="SAM" id="MobiDB-lite"/>
    </source>
</evidence>
<evidence type="ECO:0000313" key="13">
    <source>
        <dbReference type="EMBL" id="KAF2858107.1"/>
    </source>
</evidence>
<evidence type="ECO:0000256" key="7">
    <source>
        <dbReference type="ARBA" id="ARBA00023242"/>
    </source>
</evidence>
<keyword evidence="6 9" id="KW-0694">RNA-binding</keyword>
<dbReference type="InterPro" id="IPR050502">
    <property type="entry name" value="Euk_RNA-bind_prot"/>
</dbReference>
<keyword evidence="14" id="KW-1185">Reference proteome</keyword>
<reference evidence="13" key="1">
    <citation type="journal article" date="2020" name="Stud. Mycol.">
        <title>101 Dothideomycetes genomes: a test case for predicting lifestyles and emergence of pathogens.</title>
        <authorList>
            <person name="Haridas S."/>
            <person name="Albert R."/>
            <person name="Binder M."/>
            <person name="Bloem J."/>
            <person name="Labutti K."/>
            <person name="Salamov A."/>
            <person name="Andreopoulos B."/>
            <person name="Baker S."/>
            <person name="Barry K."/>
            <person name="Bills G."/>
            <person name="Bluhm B."/>
            <person name="Cannon C."/>
            <person name="Castanera R."/>
            <person name="Culley D."/>
            <person name="Daum C."/>
            <person name="Ezra D."/>
            <person name="Gonzalez J."/>
            <person name="Henrissat B."/>
            <person name="Kuo A."/>
            <person name="Liang C."/>
            <person name="Lipzen A."/>
            <person name="Lutzoni F."/>
            <person name="Magnuson J."/>
            <person name="Mondo S."/>
            <person name="Nolan M."/>
            <person name="Ohm R."/>
            <person name="Pangilinan J."/>
            <person name="Park H.-J."/>
            <person name="Ramirez L."/>
            <person name="Alfaro M."/>
            <person name="Sun H."/>
            <person name="Tritt A."/>
            <person name="Yoshinaga Y."/>
            <person name="Zwiers L.-H."/>
            <person name="Turgeon B."/>
            <person name="Goodwin S."/>
            <person name="Spatafora J."/>
            <person name="Crous P."/>
            <person name="Grigoriev I."/>
        </authorList>
    </citation>
    <scope>NUCLEOTIDE SEQUENCE</scope>
    <source>
        <strain evidence="13">CBS 480.64</strain>
    </source>
</reference>
<evidence type="ECO:0000256" key="6">
    <source>
        <dbReference type="ARBA" id="ARBA00022884"/>
    </source>
</evidence>
<gene>
    <name evidence="13" type="ORF">K470DRAFT_272755</name>
</gene>
<feature type="domain" description="RRM" evidence="12">
    <location>
        <begin position="580"/>
        <end position="657"/>
    </location>
</feature>
<keyword evidence="7" id="KW-0539">Nucleus</keyword>
<name>A0A6A7BT41_9PEZI</name>
<dbReference type="Proteomes" id="UP000799421">
    <property type="component" value="Unassembled WGS sequence"/>
</dbReference>
<proteinExistence type="inferred from homology"/>
<dbReference type="InterPro" id="IPR012677">
    <property type="entry name" value="Nucleotide-bd_a/b_plait_sf"/>
</dbReference>
<feature type="domain" description="RRM" evidence="12">
    <location>
        <begin position="477"/>
        <end position="560"/>
    </location>
</feature>
<evidence type="ECO:0000256" key="4">
    <source>
        <dbReference type="ARBA" id="ARBA00022552"/>
    </source>
</evidence>
<protein>
    <recommendedName>
        <fullName evidence="3">Multiple RNA-binding domain-containing protein 1</fullName>
    </recommendedName>
</protein>
<dbReference type="PANTHER" id="PTHR48025">
    <property type="entry name" value="OS02G0815200 PROTEIN"/>
    <property type="match status" value="1"/>
</dbReference>
<keyword evidence="4" id="KW-0698">rRNA processing</keyword>
<dbReference type="EMBL" id="MU006018">
    <property type="protein sequence ID" value="KAF2858107.1"/>
    <property type="molecule type" value="Genomic_DNA"/>
</dbReference>
<evidence type="ECO:0000256" key="9">
    <source>
        <dbReference type="PROSITE-ProRule" id="PRU00176"/>
    </source>
</evidence>
<feature type="coiled-coil region" evidence="10">
    <location>
        <begin position="652"/>
        <end position="679"/>
    </location>
</feature>
<dbReference type="CDD" id="cd12320">
    <property type="entry name" value="RRM6_RBM19_RRM5_MRD1"/>
    <property type="match status" value="1"/>
</dbReference>
<dbReference type="GO" id="GO:0005634">
    <property type="term" value="C:nucleus"/>
    <property type="evidence" value="ECO:0007669"/>
    <property type="project" value="UniProtKB-SubCell"/>
</dbReference>
<dbReference type="PROSITE" id="PS50102">
    <property type="entry name" value="RRM"/>
    <property type="match status" value="4"/>
</dbReference>
<feature type="region of interest" description="Disordered" evidence="11">
    <location>
        <begin position="81"/>
        <end position="192"/>
    </location>
</feature>
<feature type="domain" description="RRM" evidence="12">
    <location>
        <begin position="197"/>
        <end position="275"/>
    </location>
</feature>
<keyword evidence="8" id="KW-0687">Ribonucleoprotein</keyword>